<feature type="domain" description="TonB-dependent receptor plug" evidence="7">
    <location>
        <begin position="138"/>
        <end position="218"/>
    </location>
</feature>
<dbReference type="SUPFAM" id="SSF49464">
    <property type="entry name" value="Carboxypeptidase regulatory domain-like"/>
    <property type="match status" value="1"/>
</dbReference>
<keyword evidence="2 4" id="KW-0472">Membrane</keyword>
<dbReference type="Pfam" id="PF13715">
    <property type="entry name" value="CarbopepD_reg_2"/>
    <property type="match status" value="1"/>
</dbReference>
<protein>
    <submittedName>
        <fullName evidence="8">TonB-dependent receptor</fullName>
    </submittedName>
</protein>
<dbReference type="KEGG" id="fcr:HYN56_02820"/>
<evidence type="ECO:0000259" key="7">
    <source>
        <dbReference type="Pfam" id="PF07715"/>
    </source>
</evidence>
<dbReference type="Pfam" id="PF00593">
    <property type="entry name" value="TonB_dep_Rec_b-barrel"/>
    <property type="match status" value="1"/>
</dbReference>
<dbReference type="EMBL" id="CP029255">
    <property type="protein sequence ID" value="AWK03208.1"/>
    <property type="molecule type" value="Genomic_DNA"/>
</dbReference>
<evidence type="ECO:0000313" key="9">
    <source>
        <dbReference type="Proteomes" id="UP000245250"/>
    </source>
</evidence>
<comment type="similarity">
    <text evidence="4">Belongs to the TonB-dependent receptor family.</text>
</comment>
<dbReference type="RefSeq" id="WP_109190787.1">
    <property type="nucleotide sequence ID" value="NZ_CP029255.1"/>
</dbReference>
<organism evidence="8 9">
    <name type="scientific">Flavobacterium crocinum</name>
    <dbReference type="NCBI Taxonomy" id="2183896"/>
    <lineage>
        <taxon>Bacteria</taxon>
        <taxon>Pseudomonadati</taxon>
        <taxon>Bacteroidota</taxon>
        <taxon>Flavobacteriia</taxon>
        <taxon>Flavobacteriales</taxon>
        <taxon>Flavobacteriaceae</taxon>
        <taxon>Flavobacterium</taxon>
    </lineage>
</organism>
<dbReference type="AlphaFoldDB" id="A0A2S1YGR4"/>
<evidence type="ECO:0000256" key="3">
    <source>
        <dbReference type="ARBA" id="ARBA00023237"/>
    </source>
</evidence>
<name>A0A2S1YGR4_9FLAO</name>
<feature type="chain" id="PRO_5015628094" evidence="5">
    <location>
        <begin position="21"/>
        <end position="924"/>
    </location>
</feature>
<accession>A0A2S1YGR4</accession>
<dbReference type="Proteomes" id="UP000245250">
    <property type="component" value="Chromosome"/>
</dbReference>
<feature type="signal peptide" evidence="5">
    <location>
        <begin position="1"/>
        <end position="20"/>
    </location>
</feature>
<gene>
    <name evidence="8" type="ORF">HYN56_02820</name>
</gene>
<dbReference type="InterPro" id="IPR037066">
    <property type="entry name" value="Plug_dom_sf"/>
</dbReference>
<dbReference type="PANTHER" id="PTHR40980:SF5">
    <property type="entry name" value="TONB-DEPENDENT RECEPTOR"/>
    <property type="match status" value="1"/>
</dbReference>
<feature type="domain" description="TonB-dependent receptor-like beta-barrel" evidence="6">
    <location>
        <begin position="393"/>
        <end position="848"/>
    </location>
</feature>
<keyword evidence="3" id="KW-0998">Cell outer membrane</keyword>
<evidence type="ECO:0000313" key="8">
    <source>
        <dbReference type="EMBL" id="AWK03208.1"/>
    </source>
</evidence>
<evidence type="ECO:0000259" key="6">
    <source>
        <dbReference type="Pfam" id="PF00593"/>
    </source>
</evidence>
<dbReference type="PANTHER" id="PTHR40980">
    <property type="entry name" value="PLUG DOMAIN-CONTAINING PROTEIN"/>
    <property type="match status" value="1"/>
</dbReference>
<dbReference type="InterPro" id="IPR000531">
    <property type="entry name" value="Beta-barrel_TonB"/>
</dbReference>
<dbReference type="InterPro" id="IPR008969">
    <property type="entry name" value="CarboxyPept-like_regulatory"/>
</dbReference>
<proteinExistence type="inferred from homology"/>
<dbReference type="Gene3D" id="2.40.170.20">
    <property type="entry name" value="TonB-dependent receptor, beta-barrel domain"/>
    <property type="match status" value="1"/>
</dbReference>
<reference evidence="8 9" key="1">
    <citation type="submission" date="2018-05" db="EMBL/GenBank/DDBJ databases">
        <title>Genome sequencing of Flavobacterium sp. HYN0056.</title>
        <authorList>
            <person name="Yi H."/>
            <person name="Baek C."/>
        </authorList>
    </citation>
    <scope>NUCLEOTIDE SEQUENCE [LARGE SCALE GENOMIC DNA]</scope>
    <source>
        <strain evidence="8 9">HYN0056</strain>
    </source>
</reference>
<dbReference type="Pfam" id="PF07715">
    <property type="entry name" value="Plug"/>
    <property type="match status" value="1"/>
</dbReference>
<keyword evidence="4" id="KW-0798">TonB box</keyword>
<dbReference type="InterPro" id="IPR036942">
    <property type="entry name" value="Beta-barrel_TonB_sf"/>
</dbReference>
<evidence type="ECO:0000256" key="1">
    <source>
        <dbReference type="ARBA" id="ARBA00004442"/>
    </source>
</evidence>
<dbReference type="InterPro" id="IPR012910">
    <property type="entry name" value="Plug_dom"/>
</dbReference>
<dbReference type="OrthoDB" id="9768470at2"/>
<dbReference type="Gene3D" id="2.170.130.10">
    <property type="entry name" value="TonB-dependent receptor, plug domain"/>
    <property type="match status" value="1"/>
</dbReference>
<evidence type="ECO:0000256" key="5">
    <source>
        <dbReference type="SAM" id="SignalP"/>
    </source>
</evidence>
<dbReference type="GO" id="GO:0009279">
    <property type="term" value="C:cell outer membrane"/>
    <property type="evidence" value="ECO:0007669"/>
    <property type="project" value="UniProtKB-SubCell"/>
</dbReference>
<evidence type="ECO:0000256" key="4">
    <source>
        <dbReference type="RuleBase" id="RU003357"/>
    </source>
</evidence>
<dbReference type="Gene3D" id="2.60.40.1120">
    <property type="entry name" value="Carboxypeptidase-like, regulatory domain"/>
    <property type="match status" value="1"/>
</dbReference>
<keyword evidence="8" id="KW-0675">Receptor</keyword>
<dbReference type="SUPFAM" id="SSF56935">
    <property type="entry name" value="Porins"/>
    <property type="match status" value="1"/>
</dbReference>
<keyword evidence="5" id="KW-0732">Signal</keyword>
<comment type="subcellular location">
    <subcellularLocation>
        <location evidence="1 4">Cell outer membrane</location>
    </subcellularLocation>
</comment>
<keyword evidence="9" id="KW-1185">Reference proteome</keyword>
<sequence>MKFNLRFLFIALFICTISIAQNKGTISGVLTDKDMNNDPLPFANVLIKGTNISVNTDVDGKYSLSVNPGNYTLVFSFLGYESVETPVAVKGSETVVVNQALSSGSYTLKDVVIQAAPVNKQKESALLLDQKNAVSFKAAIGAEEISRKGVNDVANAVAKVSGVSKQDDSGNVFVRGLGDRYNVTTLNGLPLPSNTPANKNILLDIFSTNIVDNIGISKTFEAQNYADFGGANIDISAKKFSGKPFISFSIGTGANTNVLAQDNFYLQDGPTYMGFKKVGVPSNPLQPYSYSTSWDRQSSKNTLNAFYTLSGGKKFNINDESSIGTFITGSFSARNKFTEGYSRGGITSDGDIFSDFYRTAYKHSTTTTVMGTADYKINNKNSIFFTSLFLNSSDQDYSEYEGTNQNFDGGGDAMQQITGFIKRGTFERTQLIVNQLTGKNKFNDQWNLNWGVGYSMSNSAIPDRMQNSFVYAPNGIDYTFFTNSNINNHRFFQDLKENEIAANIALSYNFKKGSDDTYKGKLTVGYSGKFKDVDYDMEQYSFFPDRTTISFPKEDIHHVDNYLDPAHWGSSYSNRIHQLYTGNLDINAAFLNVQYALTERLSVILGARLEQVTQNVFYITTTVPGGDNSNDSKFNILPSLISKYTLNDKQNLKFSASKTYTLPQFKEKVPIIYEDVAQAYEGNPNLYASTNYNFDLGWEFFPKAGELISVTAFGKIIQNPINEMFLNSSSNDISYANTGDKGTVAGVEVEFRKDLFEIEKNDNLKTKLSFDANGSYLYTNQDLSNDKVNNENDFGANFTFTESKLTGASNFLANANLSFLNEFSENKDISATVSYSYFSDKLAVIGTSRVGNMVDKAVNKLDFIVNTSLTKSLKLGLIYNNILNPTFKRVQEQGKVPGKESVGDITVTSYKAGSDLRLTLNYTF</sequence>
<evidence type="ECO:0000256" key="2">
    <source>
        <dbReference type="ARBA" id="ARBA00023136"/>
    </source>
</evidence>